<dbReference type="GO" id="GO:0000155">
    <property type="term" value="F:phosphorelay sensor kinase activity"/>
    <property type="evidence" value="ECO:0007669"/>
    <property type="project" value="InterPro"/>
</dbReference>
<dbReference type="PRINTS" id="PR00344">
    <property type="entry name" value="BCTRLSENSOR"/>
</dbReference>
<gene>
    <name evidence="5" type="ORF">Back11_20230</name>
</gene>
<dbReference type="RefSeq" id="WP_232016341.1">
    <property type="nucleotide sequence ID" value="NZ_AP019308.1"/>
</dbReference>
<dbReference type="EC" id="2.7.13.3" evidence="2"/>
<keyword evidence="6" id="KW-1185">Reference proteome</keyword>
<evidence type="ECO:0000256" key="1">
    <source>
        <dbReference type="ARBA" id="ARBA00000085"/>
    </source>
</evidence>
<dbReference type="InterPro" id="IPR010559">
    <property type="entry name" value="Sig_transdc_His_kin_internal"/>
</dbReference>
<dbReference type="Pfam" id="PF02518">
    <property type="entry name" value="HATPase_c"/>
    <property type="match status" value="1"/>
</dbReference>
<dbReference type="PANTHER" id="PTHR34220">
    <property type="entry name" value="SENSOR HISTIDINE KINASE YPDA"/>
    <property type="match status" value="1"/>
</dbReference>
<dbReference type="GO" id="GO:0016020">
    <property type="term" value="C:membrane"/>
    <property type="evidence" value="ECO:0007669"/>
    <property type="project" value="InterPro"/>
</dbReference>
<keyword evidence="5" id="KW-0808">Transferase</keyword>
<evidence type="ECO:0000256" key="2">
    <source>
        <dbReference type="ARBA" id="ARBA00012438"/>
    </source>
</evidence>
<dbReference type="InterPro" id="IPR003594">
    <property type="entry name" value="HATPase_dom"/>
</dbReference>
<dbReference type="Proteomes" id="UP000275368">
    <property type="component" value="Chromosome"/>
</dbReference>
<feature type="domain" description="Histidine kinase/HSP90-like ATPase" evidence="4">
    <location>
        <begin position="476"/>
        <end position="589"/>
    </location>
</feature>
<dbReference type="PANTHER" id="PTHR34220:SF7">
    <property type="entry name" value="SENSOR HISTIDINE KINASE YPDA"/>
    <property type="match status" value="1"/>
</dbReference>
<dbReference type="Gene3D" id="3.30.565.10">
    <property type="entry name" value="Histidine kinase-like ATPase, C-terminal domain"/>
    <property type="match status" value="1"/>
</dbReference>
<dbReference type="EMBL" id="AP019308">
    <property type="protein sequence ID" value="BBH20678.1"/>
    <property type="molecule type" value="Genomic_DNA"/>
</dbReference>
<reference evidence="5 6" key="1">
    <citation type="submission" date="2018-11" db="EMBL/GenBank/DDBJ databases">
        <title>Complete genome sequence of Paenibacillus baekrokdamisoli strain KCTC 33723.</title>
        <authorList>
            <person name="Kang S.W."/>
            <person name="Lee K.C."/>
            <person name="Kim K.K."/>
            <person name="Kim J.S."/>
            <person name="Kim D.S."/>
            <person name="Ko S.H."/>
            <person name="Yang S.H."/>
            <person name="Lee J.S."/>
        </authorList>
    </citation>
    <scope>NUCLEOTIDE SEQUENCE [LARGE SCALE GENOMIC DNA]</scope>
    <source>
        <strain evidence="5 6">KCTC 33723</strain>
    </source>
</reference>
<proteinExistence type="predicted"/>
<organism evidence="5 6">
    <name type="scientific">Paenibacillus baekrokdamisoli</name>
    <dbReference type="NCBI Taxonomy" id="1712516"/>
    <lineage>
        <taxon>Bacteria</taxon>
        <taxon>Bacillati</taxon>
        <taxon>Bacillota</taxon>
        <taxon>Bacilli</taxon>
        <taxon>Bacillales</taxon>
        <taxon>Paenibacillaceae</taxon>
        <taxon>Paenibacillus</taxon>
    </lineage>
</organism>
<comment type="catalytic activity">
    <reaction evidence="1">
        <text>ATP + protein L-histidine = ADP + protein N-phospho-L-histidine.</text>
        <dbReference type="EC" id="2.7.13.3"/>
    </reaction>
</comment>
<accession>A0A3G9J9X5</accession>
<dbReference type="Gene3D" id="6.10.340.10">
    <property type="match status" value="1"/>
</dbReference>
<name>A0A3G9J9X5_9BACL</name>
<dbReference type="InterPro" id="IPR036890">
    <property type="entry name" value="HATPase_C_sf"/>
</dbReference>
<protein>
    <recommendedName>
        <fullName evidence="2">histidine kinase</fullName>
        <ecNumber evidence="2">2.7.13.3</ecNumber>
    </recommendedName>
</protein>
<dbReference type="InterPro" id="IPR050640">
    <property type="entry name" value="Bact_2-comp_sensor_kinase"/>
</dbReference>
<dbReference type="InterPro" id="IPR004358">
    <property type="entry name" value="Sig_transdc_His_kin-like_C"/>
</dbReference>
<dbReference type="Pfam" id="PF06580">
    <property type="entry name" value="His_kinase"/>
    <property type="match status" value="1"/>
</dbReference>
<dbReference type="SMART" id="SM00387">
    <property type="entry name" value="HATPase_c"/>
    <property type="match status" value="1"/>
</dbReference>
<evidence type="ECO:0000313" key="6">
    <source>
        <dbReference type="Proteomes" id="UP000275368"/>
    </source>
</evidence>
<dbReference type="SUPFAM" id="SSF55874">
    <property type="entry name" value="ATPase domain of HSP90 chaperone/DNA topoisomerase II/histidine kinase"/>
    <property type="match status" value="1"/>
</dbReference>
<keyword evidence="3" id="KW-0902">Two-component regulatory system</keyword>
<dbReference type="AlphaFoldDB" id="A0A3G9J9X5"/>
<evidence type="ECO:0000313" key="5">
    <source>
        <dbReference type="EMBL" id="BBH20678.1"/>
    </source>
</evidence>
<keyword evidence="5" id="KW-0418">Kinase</keyword>
<sequence>MNRFVKGYETLTGPFRRSIRNKLILTMIILSVIPIITITAIAAENSRRSMEEEVIKTNVSNMKWTGIYLDEQFALLNNLIYTVLISPHLSSYLEKVEESSISSEFAAQRNIIDTLTNVFYSGGNHLVGVELYLKENNKLFTINSSQSDIKTTTAIPSPFDQLFEESKDFIIRTNGSDKSKFQLIRSINRFENREKLGGISLDIRWGLLDQTLNVLDRGEQQAVIIAGPDGNVLYQPNGPQLSDETKRMIKRLGRGQGLVRTANNYLFYNTIDSVGLTIVKVVPKSFINKSAQATMRYGFIVGAVSVLVSILIAIFFAWKTAKPIVKLARSMQGLNLIKEMEAPIITRIDEVGLLETKFHHMSHRIREHIKTEYSISLEKKTAELKALQAQINPHFLQNTLQMIGSMLFSKSPADIYTIIKSLSDMFRYVIREPDDLGSIQKEIDHLNNYMLIQQQRYSTRLHYTLEAQKEVLESPIPKLTLQPIVENAFFHGLDAKSGDWELDVTIAREGEDVLILIRDNGLGMEASRLAELQNRLESQSGQLWTHGNRIGLSNVSSRIRMHFGQEYGITVQSEPNQGTQVTIRIPFEARGEITQ</sequence>
<evidence type="ECO:0000259" key="4">
    <source>
        <dbReference type="SMART" id="SM00387"/>
    </source>
</evidence>
<dbReference type="KEGG" id="pbk:Back11_20230"/>
<evidence type="ECO:0000256" key="3">
    <source>
        <dbReference type="ARBA" id="ARBA00023012"/>
    </source>
</evidence>